<keyword evidence="4" id="KW-0732">Signal</keyword>
<dbReference type="Gene3D" id="3.60.21.10">
    <property type="match status" value="1"/>
</dbReference>
<evidence type="ECO:0000259" key="10">
    <source>
        <dbReference type="Pfam" id="PF00149"/>
    </source>
</evidence>
<dbReference type="InterPro" id="IPR036907">
    <property type="entry name" value="5'-Nucleotdase_C_sf"/>
</dbReference>
<dbReference type="VEuPathDB" id="VectorBase:ACON2_031842"/>
<evidence type="ECO:0000313" key="12">
    <source>
        <dbReference type="EnsemblMetazoa" id="ACOM034354-PA.1"/>
    </source>
</evidence>
<evidence type="ECO:0000256" key="1">
    <source>
        <dbReference type="ARBA" id="ARBA00001968"/>
    </source>
</evidence>
<keyword evidence="3" id="KW-0479">Metal-binding</keyword>
<dbReference type="FunFam" id="3.60.21.10:FF:000020">
    <property type="entry name" value="NT5E isoform 4"/>
    <property type="match status" value="1"/>
</dbReference>
<dbReference type="GO" id="GO:0008253">
    <property type="term" value="F:5'-nucleotidase activity"/>
    <property type="evidence" value="ECO:0007669"/>
    <property type="project" value="TreeGrafter"/>
</dbReference>
<dbReference type="InterPro" id="IPR029052">
    <property type="entry name" value="Metallo-depent_PP-like"/>
</dbReference>
<keyword evidence="5 9" id="KW-0547">Nucleotide-binding</keyword>
<dbReference type="SUPFAM" id="SSF56300">
    <property type="entry name" value="Metallo-dependent phosphatases"/>
    <property type="match status" value="1"/>
</dbReference>
<dbReference type="Pfam" id="PF02872">
    <property type="entry name" value="5_nucleotid_C"/>
    <property type="match status" value="1"/>
</dbReference>
<evidence type="ECO:0000256" key="7">
    <source>
        <dbReference type="ARBA" id="ARBA00023180"/>
    </source>
</evidence>
<dbReference type="Pfam" id="PF00149">
    <property type="entry name" value="Metallophos"/>
    <property type="match status" value="1"/>
</dbReference>
<dbReference type="SUPFAM" id="SSF55816">
    <property type="entry name" value="5'-nucleotidase (syn. UDP-sugar hydrolase), C-terminal domain"/>
    <property type="match status" value="1"/>
</dbReference>
<evidence type="ECO:0000256" key="5">
    <source>
        <dbReference type="ARBA" id="ARBA00022741"/>
    </source>
</evidence>
<dbReference type="InterPro" id="IPR004843">
    <property type="entry name" value="Calcineurin-like_PHP"/>
</dbReference>
<dbReference type="PANTHER" id="PTHR11575">
    <property type="entry name" value="5'-NUCLEOTIDASE-RELATED"/>
    <property type="match status" value="1"/>
</dbReference>
<feature type="domain" description="Calcineurin-like phosphoesterase" evidence="10">
    <location>
        <begin position="72"/>
        <end position="288"/>
    </location>
</feature>
<dbReference type="PRINTS" id="PR01607">
    <property type="entry name" value="APYRASEFAMLY"/>
</dbReference>
<evidence type="ECO:0000259" key="11">
    <source>
        <dbReference type="Pfam" id="PF02872"/>
    </source>
</evidence>
<name>A0A8W7PMD3_ANOCL</name>
<evidence type="ECO:0000256" key="2">
    <source>
        <dbReference type="ARBA" id="ARBA00006654"/>
    </source>
</evidence>
<evidence type="ECO:0000256" key="6">
    <source>
        <dbReference type="ARBA" id="ARBA00022801"/>
    </source>
</evidence>
<evidence type="ECO:0000256" key="3">
    <source>
        <dbReference type="ARBA" id="ARBA00022723"/>
    </source>
</evidence>
<dbReference type="FunFam" id="3.90.780.10:FF:000001">
    <property type="entry name" value="NT5E isoform 3"/>
    <property type="match status" value="1"/>
</dbReference>
<dbReference type="InterPro" id="IPR006179">
    <property type="entry name" value="5_nucleotidase/apyrase"/>
</dbReference>
<dbReference type="GO" id="GO:0006196">
    <property type="term" value="P:AMP catabolic process"/>
    <property type="evidence" value="ECO:0007669"/>
    <property type="project" value="TreeGrafter"/>
</dbReference>
<dbReference type="GO" id="GO:0000166">
    <property type="term" value="F:nucleotide binding"/>
    <property type="evidence" value="ECO:0007669"/>
    <property type="project" value="UniProtKB-KW"/>
</dbReference>
<dbReference type="InterPro" id="IPR008334">
    <property type="entry name" value="5'-Nucleotdase_C"/>
</dbReference>
<sequence length="591" mass="65837">LCVHLFVWNRRVVSVVDGRIVRAMISLPWLLTVCCALAVVGRCTVLHQSVDSASGVLIAKQPSVSEQLFPLTIIHLNDFHARFEETNTVSTRCKPDEGERCIGGYARVVSRVKSLQREYADRNPIYLNAGDNFQGTLWYSLLRWNVTAHFLNLLPADVMTLGNHEFEHGIGGLVPFLDVIDSPVVVTNIDDREEPTLQGKYTKSVVLERGGRKIGVVGVIHHLTNTMGMTERLRFLDEVEQLRMEIGRLKEEGIQHIVVLSHCGLEIDRIIARELPDVDVVVGGHSHTFLYNGTADGFPDDPEDTYPIVVEHPEGRTTLIVQAASYAKYVGRITLYFDEEGNIREWEGNPEFLDSSVPQDEEVLAQLAPWREQVNVQANRQIGYSAVMLAKPDCARGECNFGNFITDGYIDYFATEGQKAPKPDQWTEVAIAFNTGGGMRTSLFAGNLTFDDLVTAVPFEDTIDSFDLLGRDLLDVLEHSASRYGTSDTMQMSGMKVTYDLRRPAGSRVVSVSLRCRYCSVPHYEPLDPERVYRVATGAYIRKGGSGYTMIPARATNLLIGPVDIAVLEHYVRKMTPIVSGTEGRITVIAE</sequence>
<organism evidence="12">
    <name type="scientific">Anopheles coluzzii</name>
    <name type="common">African malaria mosquito</name>
    <dbReference type="NCBI Taxonomy" id="1518534"/>
    <lineage>
        <taxon>Eukaryota</taxon>
        <taxon>Metazoa</taxon>
        <taxon>Ecdysozoa</taxon>
        <taxon>Arthropoda</taxon>
        <taxon>Hexapoda</taxon>
        <taxon>Insecta</taxon>
        <taxon>Pterygota</taxon>
        <taxon>Neoptera</taxon>
        <taxon>Endopterygota</taxon>
        <taxon>Diptera</taxon>
        <taxon>Nematocera</taxon>
        <taxon>Culicoidea</taxon>
        <taxon>Culicidae</taxon>
        <taxon>Anophelinae</taxon>
        <taxon>Anopheles</taxon>
    </lineage>
</organism>
<dbReference type="CDD" id="cd07409">
    <property type="entry name" value="MPP_CD73_N"/>
    <property type="match status" value="1"/>
</dbReference>
<keyword evidence="6 9" id="KW-0378">Hydrolase</keyword>
<comment type="similarity">
    <text evidence="2 9">Belongs to the 5'-nucleotidase family.</text>
</comment>
<dbReference type="AlphaFoldDB" id="A0A8W7PMD3"/>
<reference evidence="12" key="1">
    <citation type="submission" date="2022-08" db="UniProtKB">
        <authorList>
            <consortium name="EnsemblMetazoa"/>
        </authorList>
    </citation>
    <scope>IDENTIFICATION</scope>
</reference>
<proteinExistence type="inferred from homology"/>
<accession>A0A8W7PMD3</accession>
<dbReference type="EnsemblMetazoa" id="ACOM034354-RA">
    <property type="protein sequence ID" value="ACOM034354-PA.1"/>
    <property type="gene ID" value="ACOM034354"/>
</dbReference>
<comment type="cofactor">
    <cofactor evidence="1">
        <name>a divalent metal cation</name>
        <dbReference type="ChEBI" id="CHEBI:60240"/>
    </cofactor>
</comment>
<dbReference type="GO" id="GO:0005886">
    <property type="term" value="C:plasma membrane"/>
    <property type="evidence" value="ECO:0007669"/>
    <property type="project" value="TreeGrafter"/>
</dbReference>
<dbReference type="Gene3D" id="3.90.780.10">
    <property type="entry name" value="5'-Nucleotidase, C-terminal domain"/>
    <property type="match status" value="1"/>
</dbReference>
<keyword evidence="7" id="KW-0325">Glycoprotein</keyword>
<dbReference type="GO" id="GO:0046872">
    <property type="term" value="F:metal ion binding"/>
    <property type="evidence" value="ECO:0007669"/>
    <property type="project" value="UniProtKB-KW"/>
</dbReference>
<evidence type="ECO:0000256" key="4">
    <source>
        <dbReference type="ARBA" id="ARBA00022729"/>
    </source>
</evidence>
<dbReference type="PANTHER" id="PTHR11575:SF32">
    <property type="entry name" value="APYRASE-LIKE PROTEIN"/>
    <property type="match status" value="1"/>
</dbReference>
<feature type="domain" description="5'-Nucleotidase C-terminal" evidence="11">
    <location>
        <begin position="382"/>
        <end position="551"/>
    </location>
</feature>
<protein>
    <recommendedName>
        <fullName evidence="8">Apyrase</fullName>
    </recommendedName>
</protein>
<dbReference type="Proteomes" id="UP000075882">
    <property type="component" value="Unassembled WGS sequence"/>
</dbReference>
<evidence type="ECO:0000256" key="8">
    <source>
        <dbReference type="ARBA" id="ARBA00074431"/>
    </source>
</evidence>
<evidence type="ECO:0000256" key="9">
    <source>
        <dbReference type="RuleBase" id="RU362119"/>
    </source>
</evidence>